<keyword evidence="5" id="KW-1185">Reference proteome</keyword>
<evidence type="ECO:0000313" key="5">
    <source>
        <dbReference type="Proteomes" id="UP000308730"/>
    </source>
</evidence>
<dbReference type="PANTHER" id="PTHR44360:SF1">
    <property type="entry name" value="DNAJ HOMOLOG SUBFAMILY B MEMBER 9"/>
    <property type="match status" value="1"/>
</dbReference>
<dbReference type="Gene3D" id="1.10.287.110">
    <property type="entry name" value="DnaJ domain"/>
    <property type="match status" value="1"/>
</dbReference>
<evidence type="ECO:0000313" key="4">
    <source>
        <dbReference type="EMBL" id="THH30705.1"/>
    </source>
</evidence>
<reference evidence="4 5" key="1">
    <citation type="submission" date="2019-02" db="EMBL/GenBank/DDBJ databases">
        <title>Genome sequencing of the rare red list fungi Antrodiella citrinella (Flaviporus citrinellus).</title>
        <authorList>
            <person name="Buettner E."/>
            <person name="Kellner H."/>
        </authorList>
    </citation>
    <scope>NUCLEOTIDE SEQUENCE [LARGE SCALE GENOMIC DNA]</scope>
    <source>
        <strain evidence="4 5">DSM 108506</strain>
    </source>
</reference>
<dbReference type="GO" id="GO:0051787">
    <property type="term" value="F:misfolded protein binding"/>
    <property type="evidence" value="ECO:0007669"/>
    <property type="project" value="TreeGrafter"/>
</dbReference>
<gene>
    <name evidence="4" type="ORF">EUX98_g3478</name>
</gene>
<dbReference type="GO" id="GO:0051087">
    <property type="term" value="F:protein-folding chaperone binding"/>
    <property type="evidence" value="ECO:0007669"/>
    <property type="project" value="TreeGrafter"/>
</dbReference>
<dbReference type="GO" id="GO:0005783">
    <property type="term" value="C:endoplasmic reticulum"/>
    <property type="evidence" value="ECO:0007669"/>
    <property type="project" value="TreeGrafter"/>
</dbReference>
<dbReference type="PANTHER" id="PTHR44360">
    <property type="entry name" value="DNAJ HOMOLOG SUBFAMILY B MEMBER 9"/>
    <property type="match status" value="1"/>
</dbReference>
<organism evidence="4 5">
    <name type="scientific">Antrodiella citrinella</name>
    <dbReference type="NCBI Taxonomy" id="2447956"/>
    <lineage>
        <taxon>Eukaryota</taxon>
        <taxon>Fungi</taxon>
        <taxon>Dikarya</taxon>
        <taxon>Basidiomycota</taxon>
        <taxon>Agaricomycotina</taxon>
        <taxon>Agaricomycetes</taxon>
        <taxon>Polyporales</taxon>
        <taxon>Steccherinaceae</taxon>
        <taxon>Antrodiella</taxon>
    </lineage>
</organism>
<dbReference type="PRINTS" id="PR00625">
    <property type="entry name" value="JDOMAIN"/>
</dbReference>
<dbReference type="OrthoDB" id="442087at2759"/>
<dbReference type="EMBL" id="SGPM01000070">
    <property type="protein sequence ID" value="THH30705.1"/>
    <property type="molecule type" value="Genomic_DNA"/>
</dbReference>
<keyword evidence="1" id="KW-0143">Chaperone</keyword>
<name>A0A4S4MXJ0_9APHY</name>
<dbReference type="PROSITE" id="PS00636">
    <property type="entry name" value="DNAJ_1"/>
    <property type="match status" value="1"/>
</dbReference>
<sequence length="238" mass="27676">MATSRTLYDILGVPQEASPDAIRKAYKRKALQTHPDKLPPNAPDYQRRLAEAHFRDACAAFDILSDPAKRRVYDNGLNFIRGRAQHEVDQGRLARERAEWARQSELRQKERMRARTEEMRAASQKHQETLLKAEMRYREKMQMLEEQLRRSKERSRKAGQPVPQASPVVTVTVNSPMVKTQTFVSSSETNVPSEETFVSSEDILKEMRKVNPEWEARRQAAMRRQTERTNSQDGIRVR</sequence>
<evidence type="ECO:0000256" key="2">
    <source>
        <dbReference type="SAM" id="MobiDB-lite"/>
    </source>
</evidence>
<evidence type="ECO:0000259" key="3">
    <source>
        <dbReference type="PROSITE" id="PS50076"/>
    </source>
</evidence>
<proteinExistence type="predicted"/>
<dbReference type="PROSITE" id="PS50076">
    <property type="entry name" value="DNAJ_2"/>
    <property type="match status" value="1"/>
</dbReference>
<comment type="caution">
    <text evidence="4">The sequence shown here is derived from an EMBL/GenBank/DDBJ whole genome shotgun (WGS) entry which is preliminary data.</text>
</comment>
<feature type="domain" description="J" evidence="3">
    <location>
        <begin position="6"/>
        <end position="77"/>
    </location>
</feature>
<dbReference type="SMART" id="SM00271">
    <property type="entry name" value="DnaJ"/>
    <property type="match status" value="1"/>
</dbReference>
<feature type="compositionally biased region" description="Polar residues" evidence="2">
    <location>
        <begin position="228"/>
        <end position="238"/>
    </location>
</feature>
<dbReference type="AlphaFoldDB" id="A0A4S4MXJ0"/>
<accession>A0A4S4MXJ0</accession>
<dbReference type="InterPro" id="IPR051948">
    <property type="entry name" value="Hsp70_co-chaperone_J-domain"/>
</dbReference>
<dbReference type="CDD" id="cd06257">
    <property type="entry name" value="DnaJ"/>
    <property type="match status" value="1"/>
</dbReference>
<feature type="region of interest" description="Disordered" evidence="2">
    <location>
        <begin position="144"/>
        <end position="163"/>
    </location>
</feature>
<dbReference type="GO" id="GO:0036503">
    <property type="term" value="P:ERAD pathway"/>
    <property type="evidence" value="ECO:0007669"/>
    <property type="project" value="TreeGrafter"/>
</dbReference>
<dbReference type="SUPFAM" id="SSF46565">
    <property type="entry name" value="Chaperone J-domain"/>
    <property type="match status" value="1"/>
</dbReference>
<dbReference type="InterPro" id="IPR018253">
    <property type="entry name" value="DnaJ_domain_CS"/>
</dbReference>
<protein>
    <recommendedName>
        <fullName evidence="3">J domain-containing protein</fullName>
    </recommendedName>
</protein>
<dbReference type="InterPro" id="IPR001623">
    <property type="entry name" value="DnaJ_domain"/>
</dbReference>
<feature type="region of interest" description="Disordered" evidence="2">
    <location>
        <begin position="216"/>
        <end position="238"/>
    </location>
</feature>
<dbReference type="Proteomes" id="UP000308730">
    <property type="component" value="Unassembled WGS sequence"/>
</dbReference>
<evidence type="ECO:0000256" key="1">
    <source>
        <dbReference type="ARBA" id="ARBA00023186"/>
    </source>
</evidence>
<dbReference type="InterPro" id="IPR036869">
    <property type="entry name" value="J_dom_sf"/>
</dbReference>
<dbReference type="Pfam" id="PF00226">
    <property type="entry name" value="DnaJ"/>
    <property type="match status" value="1"/>
</dbReference>